<keyword evidence="1" id="KW-0863">Zinc-finger</keyword>
<dbReference type="InterPro" id="IPR036691">
    <property type="entry name" value="Endo/exonu/phosph_ase_sf"/>
</dbReference>
<dbReference type="Pfam" id="PF13456">
    <property type="entry name" value="RVT_3"/>
    <property type="match status" value="1"/>
</dbReference>
<name>A0A2N9EW36_FAGSY</name>
<dbReference type="InterPro" id="IPR001878">
    <property type="entry name" value="Znf_CCHC"/>
</dbReference>
<keyword evidence="1" id="KW-0862">Zinc</keyword>
<keyword evidence="1" id="KW-0479">Metal-binding</keyword>
<protein>
    <recommendedName>
        <fullName evidence="2">CCHC-type domain-containing protein</fullName>
    </recommendedName>
</protein>
<dbReference type="InterPro" id="IPR002156">
    <property type="entry name" value="RNaseH_domain"/>
</dbReference>
<dbReference type="Pfam" id="PF14392">
    <property type="entry name" value="zf-CCHC_4"/>
    <property type="match status" value="1"/>
</dbReference>
<dbReference type="GO" id="GO:0004523">
    <property type="term" value="F:RNA-DNA hybrid ribonuclease activity"/>
    <property type="evidence" value="ECO:0007669"/>
    <property type="project" value="InterPro"/>
</dbReference>
<dbReference type="PROSITE" id="PS50158">
    <property type="entry name" value="ZF_CCHC"/>
    <property type="match status" value="1"/>
</dbReference>
<organism evidence="3">
    <name type="scientific">Fagus sylvatica</name>
    <name type="common">Beechnut</name>
    <dbReference type="NCBI Taxonomy" id="28930"/>
    <lineage>
        <taxon>Eukaryota</taxon>
        <taxon>Viridiplantae</taxon>
        <taxon>Streptophyta</taxon>
        <taxon>Embryophyta</taxon>
        <taxon>Tracheophyta</taxon>
        <taxon>Spermatophyta</taxon>
        <taxon>Magnoliopsida</taxon>
        <taxon>eudicotyledons</taxon>
        <taxon>Gunneridae</taxon>
        <taxon>Pentapetalae</taxon>
        <taxon>rosids</taxon>
        <taxon>fabids</taxon>
        <taxon>Fagales</taxon>
        <taxon>Fagaceae</taxon>
        <taxon>Fagus</taxon>
    </lineage>
</organism>
<dbReference type="SUPFAM" id="SSF56219">
    <property type="entry name" value="DNase I-like"/>
    <property type="match status" value="1"/>
</dbReference>
<dbReference type="Gene3D" id="3.60.10.10">
    <property type="entry name" value="Endonuclease/exonuclease/phosphatase"/>
    <property type="match status" value="1"/>
</dbReference>
<dbReference type="AlphaFoldDB" id="A0A2N9EW36"/>
<accession>A0A2N9EW36</accession>
<sequence length="1142" mass="130481">MPWGNLEQSVPSAYLVKEVDAPENGIGWGSALRVRLQLDFTRPIPRGHLISFSSLGQTWVSFRYERLPWICFHCGLIGHLERDCAEKLRLGHREEPPFKQYGPWLRATEPSQRCRVLHLYLIRSMMRLTQRVTQIYIPFISLVDDTAQAVDIEIENIGGAILGEDNIHGIACVQAVHVAANTKSMPIAGPSSSAPNLLHEESNAVSLDDPCLTRTTNDLDGMSYPSSVVVQLRKRGTKSWKRLARKSTKSISTKRGALKRLLELDEEIQSESVTKWPKTNVVVQNSHELSSVETGIQPRRKSVEFLRVKIKFKYAFCVPRIISGGGLALFWNGNDNVDVRMATYSKNHIDSNVVVKESGKEFRITDQNEKWGIAQRPDWQINDFREAVETCQLHDLGYEGNQFTRFKGKRDVVTAAKRLDRMMATVSWILEFEGAVVTYLPRLSSDHCPLLLDIPPTSAVTKRKKVYKFEALWSTNETVNMCLRGMDQKVTDAMNRELLSVYTAQEVHQALKQMYLTKAPGPDGMSAIFYQSYWEIVDPECGQFNASRGIRQGDPLSPYLFLICEEDDSLLFCQASVQNCEALCNILQIYEEALGQQLNRAKTSLFFTKNKSGTMKNYIKNLFNVPEIKSHEKYLGLPSFIGRSKKAAFNGIKDRVWRKITGWKEKLLSQAGREILIKVVAQSIPTYSMSCFKLPESLCNELNNMFSNFWWGQKAHGRSAHWLKWDKLCHSKESGGNTSILVGLWKLILDIVRHMPRRSIAMAREMLQLRMRWHLGNGRSVRIWHDPWLPLKESSMVRSVPQILDPEDTVSTLIFDDNNMWNVEKVREYSQSGKLMQLCPFHCLLTRERIGSARTGECSEVRRDRKFWKFLWALSIPPKVKSFLWRACNGILPTNAMLHRRHMRKDDCCPYCCYDFESVEHALWSCLVANDVWAESKLKMQRNRLVHDACSCNPKDVMQRAAKLICDFQEASAVSFPSKSAILTPELPKVWSPPDGNVYKVNWEVVVDSSHLHWWVGILIRDAEGVVLAASCEKLNLGRDIVPWIASAIATLNFAFDVGFFDIVFEGSQSPFINQLFCRPGGSTIQDMWVMNIWDLMQKFRTCALAAIHMAAIIRIVTKVQSCLLSLVLKVVFRMFGWKIFH</sequence>
<dbReference type="GO" id="GO:0008270">
    <property type="term" value="F:zinc ion binding"/>
    <property type="evidence" value="ECO:0007669"/>
    <property type="project" value="UniProtKB-KW"/>
</dbReference>
<proteinExistence type="predicted"/>
<reference evidence="3" key="1">
    <citation type="submission" date="2018-02" db="EMBL/GenBank/DDBJ databases">
        <authorList>
            <person name="Cohen D.B."/>
            <person name="Kent A.D."/>
        </authorList>
    </citation>
    <scope>NUCLEOTIDE SEQUENCE</scope>
</reference>
<dbReference type="PANTHER" id="PTHR33116">
    <property type="entry name" value="REVERSE TRANSCRIPTASE ZINC-BINDING DOMAIN-CONTAINING PROTEIN-RELATED-RELATED"/>
    <property type="match status" value="1"/>
</dbReference>
<dbReference type="EMBL" id="OIVN01000357">
    <property type="protein sequence ID" value="SPC78910.1"/>
    <property type="molecule type" value="Genomic_DNA"/>
</dbReference>
<feature type="domain" description="CCHC-type" evidence="2">
    <location>
        <begin position="71"/>
        <end position="86"/>
    </location>
</feature>
<gene>
    <name evidence="3" type="ORF">FSB_LOCUS6792</name>
</gene>
<evidence type="ECO:0000256" key="1">
    <source>
        <dbReference type="PROSITE-ProRule" id="PRU00047"/>
    </source>
</evidence>
<dbReference type="GO" id="GO:0003676">
    <property type="term" value="F:nucleic acid binding"/>
    <property type="evidence" value="ECO:0007669"/>
    <property type="project" value="InterPro"/>
</dbReference>
<dbReference type="Pfam" id="PF13966">
    <property type="entry name" value="zf-RVT"/>
    <property type="match status" value="1"/>
</dbReference>
<evidence type="ECO:0000259" key="2">
    <source>
        <dbReference type="PROSITE" id="PS50158"/>
    </source>
</evidence>
<dbReference type="InterPro" id="IPR026960">
    <property type="entry name" value="RVT-Znf"/>
</dbReference>
<dbReference type="InterPro" id="IPR025836">
    <property type="entry name" value="Zn_knuckle_CX2CX4HX4C"/>
</dbReference>
<dbReference type="PANTHER" id="PTHR33116:SF86">
    <property type="entry name" value="REVERSE TRANSCRIPTASE DOMAIN-CONTAINING PROTEIN"/>
    <property type="match status" value="1"/>
</dbReference>
<evidence type="ECO:0000313" key="3">
    <source>
        <dbReference type="EMBL" id="SPC78910.1"/>
    </source>
</evidence>